<feature type="compositionally biased region" description="Basic and acidic residues" evidence="1">
    <location>
        <begin position="157"/>
        <end position="170"/>
    </location>
</feature>
<feature type="compositionally biased region" description="Polar residues" evidence="1">
    <location>
        <begin position="1"/>
        <end position="10"/>
    </location>
</feature>
<evidence type="ECO:0000256" key="1">
    <source>
        <dbReference type="SAM" id="MobiDB-lite"/>
    </source>
</evidence>
<dbReference type="EMBL" id="KN832985">
    <property type="protein sequence ID" value="KIM85121.1"/>
    <property type="molecule type" value="Genomic_DNA"/>
</dbReference>
<sequence length="243" mass="27861">MAHEQNSNGHARNVSDFEMWNPEPMDSWAMPEDDTPLTLDELKARTRQVHVDQVRDMVPFWMKGVEAAQKGEVLRLEDFLEKLASEDRWGVADVDDPWGPSIGPWPADHPWAAAVPGGPADPWGKATDNPWGKVDDDPWGKVADWGVDEDSTLSMHVDRSVSHHKEDRKRNMTGGKGKGKKKQHRDHERRGRPDPHLFVEDIARQQAVNAERKRRMHDFCEMSTQDKVNKIQEMVRYLHTVPV</sequence>
<dbReference type="AlphaFoldDB" id="A0A0C3G3I2"/>
<evidence type="ECO:0000313" key="2">
    <source>
        <dbReference type="EMBL" id="KIM85121.1"/>
    </source>
</evidence>
<gene>
    <name evidence="2" type="ORF">PILCRDRAFT_5489</name>
</gene>
<dbReference type="HOGENOM" id="CLU_100707_0_0_1"/>
<feature type="region of interest" description="Disordered" evidence="1">
    <location>
        <begin position="157"/>
        <end position="201"/>
    </location>
</feature>
<dbReference type="InParanoid" id="A0A0C3G3I2"/>
<name>A0A0C3G3I2_PILCF</name>
<accession>A0A0C3G3I2</accession>
<protein>
    <submittedName>
        <fullName evidence="2">Uncharacterized protein</fullName>
    </submittedName>
</protein>
<feature type="compositionally biased region" description="Basic and acidic residues" evidence="1">
    <location>
        <begin position="185"/>
        <end position="201"/>
    </location>
</feature>
<proteinExistence type="predicted"/>
<organism evidence="2 3">
    <name type="scientific">Piloderma croceum (strain F 1598)</name>
    <dbReference type="NCBI Taxonomy" id="765440"/>
    <lineage>
        <taxon>Eukaryota</taxon>
        <taxon>Fungi</taxon>
        <taxon>Dikarya</taxon>
        <taxon>Basidiomycota</taxon>
        <taxon>Agaricomycotina</taxon>
        <taxon>Agaricomycetes</taxon>
        <taxon>Agaricomycetidae</taxon>
        <taxon>Atheliales</taxon>
        <taxon>Atheliaceae</taxon>
        <taxon>Piloderma</taxon>
    </lineage>
</organism>
<evidence type="ECO:0000313" key="3">
    <source>
        <dbReference type="Proteomes" id="UP000054166"/>
    </source>
</evidence>
<dbReference type="Proteomes" id="UP000054166">
    <property type="component" value="Unassembled WGS sequence"/>
</dbReference>
<dbReference type="OrthoDB" id="10251155at2759"/>
<reference evidence="2 3" key="1">
    <citation type="submission" date="2014-04" db="EMBL/GenBank/DDBJ databases">
        <authorList>
            <consortium name="DOE Joint Genome Institute"/>
            <person name="Kuo A."/>
            <person name="Tarkka M."/>
            <person name="Buscot F."/>
            <person name="Kohler A."/>
            <person name="Nagy L.G."/>
            <person name="Floudas D."/>
            <person name="Copeland A."/>
            <person name="Barry K.W."/>
            <person name="Cichocki N."/>
            <person name="Veneault-Fourrey C."/>
            <person name="LaButti K."/>
            <person name="Lindquist E.A."/>
            <person name="Lipzen A."/>
            <person name="Lundell T."/>
            <person name="Morin E."/>
            <person name="Murat C."/>
            <person name="Sun H."/>
            <person name="Tunlid A."/>
            <person name="Henrissat B."/>
            <person name="Grigoriev I.V."/>
            <person name="Hibbett D.S."/>
            <person name="Martin F."/>
            <person name="Nordberg H.P."/>
            <person name="Cantor M.N."/>
            <person name="Hua S.X."/>
        </authorList>
    </citation>
    <scope>NUCLEOTIDE SEQUENCE [LARGE SCALE GENOMIC DNA]</scope>
    <source>
        <strain evidence="2 3">F 1598</strain>
    </source>
</reference>
<keyword evidence="3" id="KW-1185">Reference proteome</keyword>
<feature type="region of interest" description="Disordered" evidence="1">
    <location>
        <begin position="1"/>
        <end position="26"/>
    </location>
</feature>
<reference evidence="3" key="2">
    <citation type="submission" date="2015-01" db="EMBL/GenBank/DDBJ databases">
        <title>Evolutionary Origins and Diversification of the Mycorrhizal Mutualists.</title>
        <authorList>
            <consortium name="DOE Joint Genome Institute"/>
            <consortium name="Mycorrhizal Genomics Consortium"/>
            <person name="Kohler A."/>
            <person name="Kuo A."/>
            <person name="Nagy L.G."/>
            <person name="Floudas D."/>
            <person name="Copeland A."/>
            <person name="Barry K.W."/>
            <person name="Cichocki N."/>
            <person name="Veneault-Fourrey C."/>
            <person name="LaButti K."/>
            <person name="Lindquist E.A."/>
            <person name="Lipzen A."/>
            <person name="Lundell T."/>
            <person name="Morin E."/>
            <person name="Murat C."/>
            <person name="Riley R."/>
            <person name="Ohm R."/>
            <person name="Sun H."/>
            <person name="Tunlid A."/>
            <person name="Henrissat B."/>
            <person name="Grigoriev I.V."/>
            <person name="Hibbett D.S."/>
            <person name="Martin F."/>
        </authorList>
    </citation>
    <scope>NUCLEOTIDE SEQUENCE [LARGE SCALE GENOMIC DNA]</scope>
    <source>
        <strain evidence="3">F 1598</strain>
    </source>
</reference>
<dbReference type="STRING" id="765440.A0A0C3G3I2"/>